<reference evidence="2 3" key="1">
    <citation type="submission" date="2020-07" db="EMBL/GenBank/DDBJ databases">
        <title>MOT database genomes.</title>
        <authorList>
            <person name="Joseph S."/>
            <person name="Aduse-Opoku J."/>
            <person name="Hashim A."/>
            <person name="Wade W."/>
            <person name="Curtis M."/>
        </authorList>
    </citation>
    <scope>NUCLEOTIDE SEQUENCE [LARGE SCALE GENOMIC DNA]</scope>
    <source>
        <strain evidence="2 3">WMus004</strain>
    </source>
</reference>
<organism evidence="2 3">
    <name type="scientific">Actinomyces bowdenii</name>
    <dbReference type="NCBI Taxonomy" id="131109"/>
    <lineage>
        <taxon>Bacteria</taxon>
        <taxon>Bacillati</taxon>
        <taxon>Actinomycetota</taxon>
        <taxon>Actinomycetes</taxon>
        <taxon>Actinomycetales</taxon>
        <taxon>Actinomycetaceae</taxon>
        <taxon>Actinomyces</taxon>
    </lineage>
</organism>
<accession>A0A853EMZ5</accession>
<sequence>MSTTPTPSAPASAVVMSDHIVTRPGARRALAALRLLIGFYFLWAFLDKTFGLSFMTPPDQAWIRGGQPAQGFIIAVTGDGPLAGFFSLFANAAGDVLFMLALLGIGTTLMLGMGLKVAALSGTALMFFLWLAEFPPLNVGQATNPIIDTHWVLAAAMIVIALTRAGDTWGLGRWWSRIVGDSWLR</sequence>
<keyword evidence="1" id="KW-0812">Transmembrane</keyword>
<feature type="transmembrane region" description="Helical" evidence="1">
    <location>
        <begin position="29"/>
        <end position="46"/>
    </location>
</feature>
<dbReference type="Proteomes" id="UP000572528">
    <property type="component" value="Unassembled WGS sequence"/>
</dbReference>
<name>A0A853EMZ5_9ACTO</name>
<evidence type="ECO:0000313" key="2">
    <source>
        <dbReference type="EMBL" id="NYS69870.1"/>
    </source>
</evidence>
<feature type="transmembrane region" description="Helical" evidence="1">
    <location>
        <begin position="110"/>
        <end position="131"/>
    </location>
</feature>
<protein>
    <submittedName>
        <fullName evidence="2">DoxX family protein</fullName>
    </submittedName>
</protein>
<proteinExistence type="predicted"/>
<keyword evidence="1" id="KW-1133">Transmembrane helix</keyword>
<gene>
    <name evidence="2" type="ORF">HZZ05_10175</name>
</gene>
<evidence type="ECO:0000256" key="1">
    <source>
        <dbReference type="SAM" id="Phobius"/>
    </source>
</evidence>
<evidence type="ECO:0000313" key="3">
    <source>
        <dbReference type="Proteomes" id="UP000572528"/>
    </source>
</evidence>
<keyword evidence="1" id="KW-0472">Membrane</keyword>
<comment type="caution">
    <text evidence="2">The sequence shown here is derived from an EMBL/GenBank/DDBJ whole genome shotgun (WGS) entry which is preliminary data.</text>
</comment>
<dbReference type="AlphaFoldDB" id="A0A853EMZ5"/>
<feature type="transmembrane region" description="Helical" evidence="1">
    <location>
        <begin position="151"/>
        <end position="175"/>
    </location>
</feature>
<feature type="transmembrane region" description="Helical" evidence="1">
    <location>
        <begin position="82"/>
        <end position="103"/>
    </location>
</feature>
<dbReference type="EMBL" id="JACBXV010000159">
    <property type="protein sequence ID" value="NYS69870.1"/>
    <property type="molecule type" value="Genomic_DNA"/>
</dbReference>